<organism evidence="4 5">
    <name type="scientific">Serendipita indica (strain DSM 11827)</name>
    <name type="common">Root endophyte fungus</name>
    <name type="synonym">Piriformospora indica</name>
    <dbReference type="NCBI Taxonomy" id="1109443"/>
    <lineage>
        <taxon>Eukaryota</taxon>
        <taxon>Fungi</taxon>
        <taxon>Dikarya</taxon>
        <taxon>Basidiomycota</taxon>
        <taxon>Agaricomycotina</taxon>
        <taxon>Agaricomycetes</taxon>
        <taxon>Sebacinales</taxon>
        <taxon>Serendipitaceae</taxon>
        <taxon>Serendipita</taxon>
    </lineage>
</organism>
<dbReference type="AlphaFoldDB" id="G4TMR0"/>
<evidence type="ECO:0000256" key="1">
    <source>
        <dbReference type="SAM" id="MobiDB-lite"/>
    </source>
</evidence>
<dbReference type="STRING" id="1109443.G4TMR0"/>
<dbReference type="Proteomes" id="UP000007148">
    <property type="component" value="Unassembled WGS sequence"/>
</dbReference>
<feature type="compositionally biased region" description="Low complexity" evidence="1">
    <location>
        <begin position="354"/>
        <end position="385"/>
    </location>
</feature>
<dbReference type="OMA" id="HIRVEMQ"/>
<feature type="region of interest" description="Disordered" evidence="1">
    <location>
        <begin position="345"/>
        <end position="389"/>
    </location>
</feature>
<dbReference type="Pfam" id="PF23647">
    <property type="entry name" value="TRAPPC13_M"/>
    <property type="match status" value="1"/>
</dbReference>
<reference evidence="4 5" key="1">
    <citation type="journal article" date="2011" name="PLoS Pathog.">
        <title>Endophytic Life Strategies Decoded by Genome and Transcriptome Analyses of the Mutualistic Root Symbiont Piriformospora indica.</title>
        <authorList>
            <person name="Zuccaro A."/>
            <person name="Lahrmann U."/>
            <person name="Guldener U."/>
            <person name="Langen G."/>
            <person name="Pfiffi S."/>
            <person name="Biedenkopf D."/>
            <person name="Wong P."/>
            <person name="Samans B."/>
            <person name="Grimm C."/>
            <person name="Basiewicz M."/>
            <person name="Murat C."/>
            <person name="Martin F."/>
            <person name="Kogel K.H."/>
        </authorList>
    </citation>
    <scope>NUCLEOTIDE SEQUENCE [LARGE SCALE GENOMIC DNA]</scope>
    <source>
        <strain evidence="4 5">DSM 11827</strain>
    </source>
</reference>
<dbReference type="HOGENOM" id="CLU_390303_0_0_1"/>
<evidence type="ECO:0000259" key="2">
    <source>
        <dbReference type="Pfam" id="PF06159"/>
    </source>
</evidence>
<dbReference type="Pfam" id="PF06159">
    <property type="entry name" value="TRAPPC13_N"/>
    <property type="match status" value="1"/>
</dbReference>
<feature type="domain" description="Trafficking protein particle complex subunit 13 N-terminal" evidence="2">
    <location>
        <begin position="6"/>
        <end position="185"/>
    </location>
</feature>
<evidence type="ECO:0008006" key="6">
    <source>
        <dbReference type="Google" id="ProtNLM"/>
    </source>
</evidence>
<name>G4TMR0_SERID</name>
<feature type="region of interest" description="Disordered" evidence="1">
    <location>
        <begin position="445"/>
        <end position="483"/>
    </location>
</feature>
<keyword evidence="5" id="KW-1185">Reference proteome</keyword>
<dbReference type="OrthoDB" id="10250284at2759"/>
<dbReference type="PANTHER" id="PTHR13134">
    <property type="entry name" value="TRAFFICKING PROTEIN PARTICLE COMPLEX SUBUNIT 13"/>
    <property type="match status" value="1"/>
</dbReference>
<evidence type="ECO:0000259" key="3">
    <source>
        <dbReference type="Pfam" id="PF23647"/>
    </source>
</evidence>
<dbReference type="PANTHER" id="PTHR13134:SF3">
    <property type="entry name" value="TRAFFICKING PROTEIN PARTICLE COMPLEX SUBUNIT 13"/>
    <property type="match status" value="1"/>
</dbReference>
<dbReference type="InterPro" id="IPR055429">
    <property type="entry name" value="TRAPPC13_M"/>
</dbReference>
<feature type="compositionally biased region" description="Low complexity" evidence="1">
    <location>
        <begin position="473"/>
        <end position="482"/>
    </location>
</feature>
<accession>G4TMR0</accession>
<sequence length="650" mass="71715">MDSSSHLLALKVMRVSRPSLLGQWQPFAEASTHFDAHNASSITSIQPHIPNKQHVPTTIRDLSALSQNLSLPSSFGSISLGETFSSCFCVANMTNYDIEGVHIRVEMQSASAKSLLLELGGPEHRLGPLGTLEGVVQSEIKELGQHTLSCIVHYRVPPGLRPPAPSDDPSDPRAQLFRKHYRFPVSNPFSVKTKVHTPKSPSALMSRVEREKLFLQIDVQNLTQESMWFERLEFKPVDGWTFTDANESSIEARQAFTGPKTLVQPQDTFQYIYTLIPAVIPRFLINPAPGAVIPLGRLDIAWRTTFGEPGRLLTSMLSRRVPQAPPPPIQSALPPHVQRVIGQIQRPQSPANVPQSPSSLSRPSSPVPYKSRQPNRPQTPVQQVPTPQPIAPLTDIEVDLVVETIPNVHTITLDQPFAIHFELTTAAFVPSNKQRIIRLAAQHTIRSRRKPGQNAKPTAKSNVHESKVMAAHSPTPSTTSTPRVLSLDLHPKVVESPRKHSKFDHSLDRTCISFPSPYVNDLSTPIDADATPGTGLIEFVGSSLVKLQPVTLTADCDTIGAQVAGEDKRISSQKFRLDFLPHRVGHANVGGVRILLLGDEEREIDGEHQHEVADRDRKEGQRLLDRGGDRQTAKILQEWSVVAELLVGIT</sequence>
<proteinExistence type="predicted"/>
<gene>
    <name evidence="4" type="ORF">PIIN_06538</name>
</gene>
<protein>
    <recommendedName>
        <fullName evidence="6">DUF974-domain-containing protein</fullName>
    </recommendedName>
</protein>
<evidence type="ECO:0000313" key="4">
    <source>
        <dbReference type="EMBL" id="CCA72601.1"/>
    </source>
</evidence>
<dbReference type="GO" id="GO:1990072">
    <property type="term" value="C:TRAPPIII protein complex"/>
    <property type="evidence" value="ECO:0007669"/>
    <property type="project" value="TreeGrafter"/>
</dbReference>
<dbReference type="InterPro" id="IPR055427">
    <property type="entry name" value="TRAPPC13_N"/>
</dbReference>
<feature type="domain" description="Trafficking protein particle complex subunit 13 middle" evidence="3">
    <location>
        <begin position="190"/>
        <end position="322"/>
    </location>
</feature>
<dbReference type="EMBL" id="CAFZ01000173">
    <property type="protein sequence ID" value="CCA72601.1"/>
    <property type="molecule type" value="Genomic_DNA"/>
</dbReference>
<dbReference type="eggNOG" id="KOG2625">
    <property type="taxonomic scope" value="Eukaryota"/>
</dbReference>
<evidence type="ECO:0000313" key="5">
    <source>
        <dbReference type="Proteomes" id="UP000007148"/>
    </source>
</evidence>
<dbReference type="InParanoid" id="G4TMR0"/>
<comment type="caution">
    <text evidence="4">The sequence shown here is derived from an EMBL/GenBank/DDBJ whole genome shotgun (WGS) entry which is preliminary data.</text>
</comment>
<dbReference type="InterPro" id="IPR010378">
    <property type="entry name" value="TRAPPC13"/>
</dbReference>